<name>A0AAN1UH87_9LACO</name>
<dbReference type="AlphaFoldDB" id="A0AAN1UH87"/>
<proteinExistence type="predicted"/>
<dbReference type="KEGG" id="larg:LPA65_01735"/>
<sequence>MTSLKILSYYQNLQLLNVLDHIHDLLDKTVIGMAMERVMLDLVKVFKNSKK</sequence>
<organism evidence="1 2">
    <name type="scientific">Lactiplantibacillus argentoratensis</name>
    <dbReference type="NCBI Taxonomy" id="271881"/>
    <lineage>
        <taxon>Bacteria</taxon>
        <taxon>Bacillati</taxon>
        <taxon>Bacillota</taxon>
        <taxon>Bacilli</taxon>
        <taxon>Lactobacillales</taxon>
        <taxon>Lactobacillaceae</taxon>
        <taxon>Lactiplantibacillus</taxon>
    </lineage>
</organism>
<evidence type="ECO:0000313" key="1">
    <source>
        <dbReference type="EMBL" id="AYJ34576.1"/>
    </source>
</evidence>
<dbReference type="Proteomes" id="UP000281644">
    <property type="component" value="Chromosome"/>
</dbReference>
<reference evidence="1 2" key="1">
    <citation type="submission" date="2018-10" db="EMBL/GenBank/DDBJ databases">
        <title>Genome sequencing of Lactobacillus species.</title>
        <authorList>
            <person name="Baek C."/>
            <person name="Yi H."/>
        </authorList>
    </citation>
    <scope>NUCLEOTIDE SEQUENCE [LARGE SCALE GENOMIC DNA]</scope>
    <source>
        <strain evidence="1 2">DSM 16365</strain>
    </source>
</reference>
<gene>
    <name evidence="1" type="ORF">LPA65_01735</name>
</gene>
<dbReference type="EMBL" id="CP032751">
    <property type="protein sequence ID" value="AYJ34576.1"/>
    <property type="molecule type" value="Genomic_DNA"/>
</dbReference>
<accession>A0AAN1UH87</accession>
<evidence type="ECO:0000313" key="2">
    <source>
        <dbReference type="Proteomes" id="UP000281644"/>
    </source>
</evidence>
<protein>
    <submittedName>
        <fullName evidence="1">FMN-dependent NADH-azoreductase</fullName>
    </submittedName>
</protein>